<dbReference type="Pfam" id="PF13641">
    <property type="entry name" value="Glyco_tranf_2_3"/>
    <property type="match status" value="1"/>
</dbReference>
<keyword evidence="2" id="KW-0328">Glycosyltransferase</keyword>
<feature type="transmembrane region" description="Helical" evidence="7">
    <location>
        <begin position="375"/>
        <end position="398"/>
    </location>
</feature>
<accession>A0A2N9VPR4</accession>
<feature type="transmembrane region" description="Helical" evidence="7">
    <location>
        <begin position="516"/>
        <end position="536"/>
    </location>
</feature>
<feature type="transmembrane region" description="Helical" evidence="7">
    <location>
        <begin position="65"/>
        <end position="90"/>
    </location>
</feature>
<protein>
    <submittedName>
        <fullName evidence="8">Uncharacterized protein</fullName>
    </submittedName>
</protein>
<keyword evidence="4 7" id="KW-0812">Transmembrane</keyword>
<evidence type="ECO:0000256" key="4">
    <source>
        <dbReference type="ARBA" id="ARBA00022692"/>
    </source>
</evidence>
<evidence type="ECO:0000256" key="7">
    <source>
        <dbReference type="SAM" id="Phobius"/>
    </source>
</evidence>
<evidence type="ECO:0000256" key="1">
    <source>
        <dbReference type="ARBA" id="ARBA00004141"/>
    </source>
</evidence>
<comment type="subcellular location">
    <subcellularLocation>
        <location evidence="1">Membrane</location>
        <topology evidence="1">Multi-pass membrane protein</topology>
    </subcellularLocation>
</comment>
<evidence type="ECO:0000256" key="3">
    <source>
        <dbReference type="ARBA" id="ARBA00022679"/>
    </source>
</evidence>
<dbReference type="OrthoDB" id="9806824at2"/>
<keyword evidence="6 7" id="KW-0472">Membrane</keyword>
<evidence type="ECO:0000313" key="9">
    <source>
        <dbReference type="Proteomes" id="UP000232163"/>
    </source>
</evidence>
<dbReference type="PRINTS" id="PR01439">
    <property type="entry name" value="CELLSNTHASEA"/>
</dbReference>
<dbReference type="PANTHER" id="PTHR43867:SF2">
    <property type="entry name" value="CELLULOSE SYNTHASE CATALYTIC SUBUNIT A [UDP-FORMING]"/>
    <property type="match status" value="1"/>
</dbReference>
<organism evidence="8 9">
    <name type="scientific">Phyllobacterium zundukense</name>
    <dbReference type="NCBI Taxonomy" id="1867719"/>
    <lineage>
        <taxon>Bacteria</taxon>
        <taxon>Pseudomonadati</taxon>
        <taxon>Pseudomonadota</taxon>
        <taxon>Alphaproteobacteria</taxon>
        <taxon>Hyphomicrobiales</taxon>
        <taxon>Phyllobacteriaceae</taxon>
        <taxon>Phyllobacterium</taxon>
    </lineage>
</organism>
<dbReference type="GO" id="GO:0016759">
    <property type="term" value="F:cellulose synthase activity"/>
    <property type="evidence" value="ECO:0007669"/>
    <property type="project" value="InterPro"/>
</dbReference>
<dbReference type="SUPFAM" id="SSF53448">
    <property type="entry name" value="Nucleotide-diphospho-sugar transferases"/>
    <property type="match status" value="1"/>
</dbReference>
<feature type="transmembrane region" description="Helical" evidence="7">
    <location>
        <begin position="37"/>
        <end position="53"/>
    </location>
</feature>
<evidence type="ECO:0000256" key="5">
    <source>
        <dbReference type="ARBA" id="ARBA00022989"/>
    </source>
</evidence>
<keyword evidence="3" id="KW-0808">Transferase</keyword>
<gene>
    <name evidence="8" type="ORF">B5P45_28595</name>
</gene>
<evidence type="ECO:0000313" key="8">
    <source>
        <dbReference type="EMBL" id="PIO41482.1"/>
    </source>
</evidence>
<dbReference type="GO" id="GO:0005886">
    <property type="term" value="C:plasma membrane"/>
    <property type="evidence" value="ECO:0007669"/>
    <property type="project" value="TreeGrafter"/>
</dbReference>
<dbReference type="KEGG" id="pht:BLM14_24240"/>
<feature type="transmembrane region" description="Helical" evidence="7">
    <location>
        <begin position="410"/>
        <end position="428"/>
    </location>
</feature>
<dbReference type="GO" id="GO:0035438">
    <property type="term" value="F:cyclic-di-GMP binding"/>
    <property type="evidence" value="ECO:0007669"/>
    <property type="project" value="InterPro"/>
</dbReference>
<dbReference type="Gene3D" id="3.90.550.10">
    <property type="entry name" value="Spore Coat Polysaccharide Biosynthesis Protein SpsA, Chain A"/>
    <property type="match status" value="1"/>
</dbReference>
<proteinExistence type="predicted"/>
<evidence type="ECO:0000256" key="6">
    <source>
        <dbReference type="ARBA" id="ARBA00023136"/>
    </source>
</evidence>
<keyword evidence="9" id="KW-1185">Reference proteome</keyword>
<name>A0A2N9VPR4_9HYPH</name>
<dbReference type="CDD" id="cd06421">
    <property type="entry name" value="CESA_CelA_like"/>
    <property type="match status" value="1"/>
</dbReference>
<dbReference type="GO" id="GO:0006011">
    <property type="term" value="P:UDP-alpha-D-glucose metabolic process"/>
    <property type="evidence" value="ECO:0007669"/>
    <property type="project" value="InterPro"/>
</dbReference>
<evidence type="ECO:0000256" key="2">
    <source>
        <dbReference type="ARBA" id="ARBA00022676"/>
    </source>
</evidence>
<keyword evidence="5 7" id="KW-1133">Transmembrane helix</keyword>
<dbReference type="AlphaFoldDB" id="A0A2N9VPR4"/>
<comment type="caution">
    <text evidence="8">The sequence shown here is derived from an EMBL/GenBank/DDBJ whole genome shotgun (WGS) entry which is preliminary data.</text>
</comment>
<dbReference type="InterPro" id="IPR029044">
    <property type="entry name" value="Nucleotide-diphossugar_trans"/>
</dbReference>
<dbReference type="EMBL" id="MZMT01000062">
    <property type="protein sequence ID" value="PIO41482.1"/>
    <property type="molecule type" value="Genomic_DNA"/>
</dbReference>
<dbReference type="PANTHER" id="PTHR43867">
    <property type="entry name" value="CELLULOSE SYNTHASE CATALYTIC SUBUNIT A [UDP-FORMING]"/>
    <property type="match status" value="1"/>
</dbReference>
<feature type="transmembrane region" description="Helical" evidence="7">
    <location>
        <begin position="484"/>
        <end position="504"/>
    </location>
</feature>
<sequence>MNPIISTLLEGAVPGLLVAGAMLVILPWLSRDSRWRVIPIAATLTLTLHYLHWRATVTIPPMADFSNFAFGCLFFAIEFIAVTGSILSYVTLLRVRSRTAEADANHEWLFSHRTMPLVDVFICTYNEDREILDRTILGAMAMDYPNFRVWILDDSRRDWLCQLSKELGCHYLARPDNNHAKAGNINHALKHVAGLATPPDFISILDADFVPARHFLSRTMTLFREDDVGIVQTPQHFINPDPIQANLRVADAWPDEQRYFFEVLMPSKDDWGTAFCCGTSSVIRMTALARTGGFPTDSVTEDYLLTLRLKRHSYRTVYLNEQLSLGLAPEGLQEYITQRSRWCLGFMQIVRGPDGPFNLKNGLSFLDRMSLIETLLYWSAAYAFRMSGFLVPIFYLLFDIRAVNVDAADGIRHFLPYYLVNIGVIAWLSNQRVLPILTDLSQVLTAREVLTAVVVGLFRPRGRKFKVTAKGGDRSKTIIQWRMMALFAALLALTILGIFMSFSVHSNGSLQDSSAIALYWCWYNITILLTAIAVCVERPRVRKNERLRCNDPIVVTAGDRRGVFLMADISITGARLLGTAPANVGAGVTLQLGTSLLHGQIARQSEVDFAIVIENTIVARAAMVRYVYSGKFQSSIVTIKTGTVMKRVFARLFG</sequence>
<dbReference type="InterPro" id="IPR050321">
    <property type="entry name" value="Glycosyltr_2/OpgH_subfam"/>
</dbReference>
<reference evidence="9" key="1">
    <citation type="journal article" date="2017" name="Int J Environ Stud">
        <title>Does the Miocene-Pliocene relict legume Oxytropis triphylla form nitrogen-fixing nodules with a combination of bacterial strains?</title>
        <authorList>
            <person name="Safronova V."/>
            <person name="Belimov A."/>
            <person name="Sazanova A."/>
            <person name="Kuznetsova I."/>
            <person name="Popova J."/>
            <person name="Andronov E."/>
            <person name="Verkhozina A."/>
            <person name="Tikhonovich I."/>
        </authorList>
    </citation>
    <scope>NUCLEOTIDE SEQUENCE [LARGE SCALE GENOMIC DNA]</scope>
    <source>
        <strain evidence="9">Tri-38</strain>
    </source>
</reference>
<dbReference type="Proteomes" id="UP000232163">
    <property type="component" value="Unassembled WGS sequence"/>
</dbReference>
<dbReference type="InterPro" id="IPR003919">
    <property type="entry name" value="Cell_synth_A"/>
</dbReference>
<feature type="transmembrane region" description="Helical" evidence="7">
    <location>
        <begin position="12"/>
        <end position="30"/>
    </location>
</feature>
<dbReference type="RefSeq" id="WP_157929593.1">
    <property type="nucleotide sequence ID" value="NZ_CP017942.1"/>
</dbReference>